<evidence type="ECO:0000256" key="1">
    <source>
        <dbReference type="ARBA" id="ARBA00006484"/>
    </source>
</evidence>
<dbReference type="EMBL" id="JACIJP010000006">
    <property type="protein sequence ID" value="MBB6125346.1"/>
    <property type="molecule type" value="Genomic_DNA"/>
</dbReference>
<dbReference type="PANTHER" id="PTHR24321:SF8">
    <property type="entry name" value="ESTRADIOL 17-BETA-DEHYDROGENASE 8-RELATED"/>
    <property type="match status" value="1"/>
</dbReference>
<dbReference type="Gene3D" id="3.40.50.720">
    <property type="entry name" value="NAD(P)-binding Rossmann-like Domain"/>
    <property type="match status" value="1"/>
</dbReference>
<dbReference type="Proteomes" id="UP000552700">
    <property type="component" value="Unassembled WGS sequence"/>
</dbReference>
<protein>
    <submittedName>
        <fullName evidence="4">NAD(P)-dependent dehydrogenase (Short-subunit alcohol dehydrogenase family)</fullName>
    </submittedName>
</protein>
<dbReference type="PRINTS" id="PR00081">
    <property type="entry name" value="GDHRDH"/>
</dbReference>
<dbReference type="PRINTS" id="PR00080">
    <property type="entry name" value="SDRFAMILY"/>
</dbReference>
<dbReference type="FunFam" id="3.40.50.720:FF:000084">
    <property type="entry name" value="Short-chain dehydrogenase reductase"/>
    <property type="match status" value="1"/>
</dbReference>
<dbReference type="RefSeq" id="WP_184081640.1">
    <property type="nucleotide sequence ID" value="NZ_JACIJP010000006.1"/>
</dbReference>
<accession>A0A841J737</accession>
<dbReference type="PANTHER" id="PTHR24321">
    <property type="entry name" value="DEHYDROGENASES, SHORT CHAIN"/>
    <property type="match status" value="1"/>
</dbReference>
<dbReference type="Pfam" id="PF13561">
    <property type="entry name" value="adh_short_C2"/>
    <property type="match status" value="1"/>
</dbReference>
<gene>
    <name evidence="4" type="ORF">FHS92_003107</name>
</gene>
<comment type="caution">
    <text evidence="4">The sequence shown here is derived from an EMBL/GenBank/DDBJ whole genome shotgun (WGS) entry which is preliminary data.</text>
</comment>
<sequence>MEMIAYPSLEGKVCWIAGGASGIGRATTRAMIASKAKVIIADVNEQVAGELIAEIAKEGGDAFFTAVDVRDDDSVRSSIEAGAGHFGRLDIVVNSAGKTSTDQYDDFERNVNMFLLGTWRAMRASLPLLQSAGGGSIINIASIAGVTGSIGPTGYGPSKHGVVGATKDAALKYAKDGIRVNVVCPGYIATPMTASFMPTQAESDELINNKLRVPMGRWGEPEEIAAVVAFLASDQASFITGQAIIVDGGLTAR</sequence>
<organism evidence="4 5">
    <name type="scientific">Sphingobium subterraneum</name>
    <dbReference type="NCBI Taxonomy" id="627688"/>
    <lineage>
        <taxon>Bacteria</taxon>
        <taxon>Pseudomonadati</taxon>
        <taxon>Pseudomonadota</taxon>
        <taxon>Alphaproteobacteria</taxon>
        <taxon>Sphingomonadales</taxon>
        <taxon>Sphingomonadaceae</taxon>
        <taxon>Sphingobium</taxon>
    </lineage>
</organism>
<evidence type="ECO:0000313" key="5">
    <source>
        <dbReference type="Proteomes" id="UP000552700"/>
    </source>
</evidence>
<comment type="catalytic activity">
    <reaction evidence="3">
        <text>2,5-dichlorocyclohexa-2,5-dien-1,4-diol + NAD(+) = 2,5-dichlorohydroquinone + NADH + H(+)</text>
        <dbReference type="Rhea" id="RHEA:15741"/>
        <dbReference type="ChEBI" id="CHEBI:15378"/>
        <dbReference type="ChEBI" id="CHEBI:27545"/>
        <dbReference type="ChEBI" id="CHEBI:28975"/>
        <dbReference type="ChEBI" id="CHEBI:57540"/>
        <dbReference type="ChEBI" id="CHEBI:57945"/>
    </reaction>
</comment>
<evidence type="ECO:0000313" key="4">
    <source>
        <dbReference type="EMBL" id="MBB6125346.1"/>
    </source>
</evidence>
<keyword evidence="5" id="KW-1185">Reference proteome</keyword>
<proteinExistence type="inferred from homology"/>
<dbReference type="InterPro" id="IPR002347">
    <property type="entry name" value="SDR_fam"/>
</dbReference>
<dbReference type="InterPro" id="IPR036291">
    <property type="entry name" value="NAD(P)-bd_dom_sf"/>
</dbReference>
<dbReference type="SUPFAM" id="SSF51735">
    <property type="entry name" value="NAD(P)-binding Rossmann-fold domains"/>
    <property type="match status" value="1"/>
</dbReference>
<evidence type="ECO:0000256" key="2">
    <source>
        <dbReference type="ARBA" id="ARBA00023002"/>
    </source>
</evidence>
<comment type="similarity">
    <text evidence="1">Belongs to the short-chain dehydrogenases/reductases (SDR) family.</text>
</comment>
<dbReference type="GO" id="GO:0016491">
    <property type="term" value="F:oxidoreductase activity"/>
    <property type="evidence" value="ECO:0007669"/>
    <property type="project" value="UniProtKB-KW"/>
</dbReference>
<keyword evidence="2" id="KW-0560">Oxidoreductase</keyword>
<dbReference type="AlphaFoldDB" id="A0A841J737"/>
<name>A0A841J737_9SPHN</name>
<reference evidence="4 5" key="1">
    <citation type="submission" date="2020-08" db="EMBL/GenBank/DDBJ databases">
        <title>Genomic Encyclopedia of Type Strains, Phase IV (KMG-IV): sequencing the most valuable type-strain genomes for metagenomic binning, comparative biology and taxonomic classification.</title>
        <authorList>
            <person name="Goeker M."/>
        </authorList>
    </citation>
    <scope>NUCLEOTIDE SEQUENCE [LARGE SCALE GENOMIC DNA]</scope>
    <source>
        <strain evidence="4 5">DSM 102255</strain>
    </source>
</reference>
<evidence type="ECO:0000256" key="3">
    <source>
        <dbReference type="ARBA" id="ARBA00051383"/>
    </source>
</evidence>